<sequence length="260" mass="28176">MIRLHPTPIVPSDDEISSCVQRILFARILERGTDRLVSSLERRQSSSEAASLGSSYLAPDSSSFEAFPDCGPDDYSSSSTLSTGKRKREDSPRDPLLEQSPTFPPPQEPPPSSTDAELAEELDIITLNFTTFLSPSTWLGPFAASSGSVARHTYQGWADDIPAALCCQMKSLYTPIPKGFSSLQYLGRYSDTSQCSAESSKVPSALGFTVPLPISPESARWNSPCHEPTPPTPQLPDSHYTDSESEEGFILSDSGSSSKF</sequence>
<feature type="region of interest" description="Disordered" evidence="1">
    <location>
        <begin position="63"/>
        <end position="116"/>
    </location>
</feature>
<evidence type="ECO:0000313" key="3">
    <source>
        <dbReference type="Proteomes" id="UP000182235"/>
    </source>
</evidence>
<name>A0A1J9QLH6_9EURO</name>
<dbReference type="VEuPathDB" id="FungiDB:AJ78_03119"/>
<evidence type="ECO:0000256" key="1">
    <source>
        <dbReference type="SAM" id="MobiDB-lite"/>
    </source>
</evidence>
<evidence type="ECO:0000313" key="2">
    <source>
        <dbReference type="EMBL" id="OJD16740.1"/>
    </source>
</evidence>
<accession>A0A1J9QLH6</accession>
<dbReference type="OrthoDB" id="4188535at2759"/>
<gene>
    <name evidence="2" type="ORF">AJ78_03119</name>
</gene>
<organism evidence="2 3">
    <name type="scientific">Emergomyces pasteurianus Ep9510</name>
    <dbReference type="NCBI Taxonomy" id="1447872"/>
    <lineage>
        <taxon>Eukaryota</taxon>
        <taxon>Fungi</taxon>
        <taxon>Dikarya</taxon>
        <taxon>Ascomycota</taxon>
        <taxon>Pezizomycotina</taxon>
        <taxon>Eurotiomycetes</taxon>
        <taxon>Eurotiomycetidae</taxon>
        <taxon>Onygenales</taxon>
        <taxon>Ajellomycetaceae</taxon>
        <taxon>Emergomyces</taxon>
    </lineage>
</organism>
<feature type="region of interest" description="Disordered" evidence="1">
    <location>
        <begin position="219"/>
        <end position="260"/>
    </location>
</feature>
<feature type="compositionally biased region" description="Pro residues" evidence="1">
    <location>
        <begin position="102"/>
        <end position="112"/>
    </location>
</feature>
<comment type="caution">
    <text evidence="2">The sequence shown here is derived from an EMBL/GenBank/DDBJ whole genome shotgun (WGS) entry which is preliminary data.</text>
</comment>
<proteinExistence type="predicted"/>
<reference evidence="2 3" key="1">
    <citation type="submission" date="2015-07" db="EMBL/GenBank/DDBJ databases">
        <title>Emmonsia species relationships and genome sequence.</title>
        <authorList>
            <consortium name="The Broad Institute Genomics Platform"/>
            <person name="Cuomo C.A."/>
            <person name="Munoz J.F."/>
            <person name="Imamovic A."/>
            <person name="Priest M.E."/>
            <person name="Young S."/>
            <person name="Clay O.K."/>
            <person name="McEwen J.G."/>
        </authorList>
    </citation>
    <scope>NUCLEOTIDE SEQUENCE [LARGE SCALE GENOMIC DNA]</scope>
    <source>
        <strain evidence="2 3">UAMH 9510</strain>
    </source>
</reference>
<dbReference type="Proteomes" id="UP000182235">
    <property type="component" value="Unassembled WGS sequence"/>
</dbReference>
<keyword evidence="3" id="KW-1185">Reference proteome</keyword>
<dbReference type="AlphaFoldDB" id="A0A1J9QLH6"/>
<protein>
    <submittedName>
        <fullName evidence="2">Uncharacterized protein</fullName>
    </submittedName>
</protein>
<dbReference type="EMBL" id="LGRN01000094">
    <property type="protein sequence ID" value="OJD16740.1"/>
    <property type="molecule type" value="Genomic_DNA"/>
</dbReference>
<feature type="compositionally biased region" description="Basic and acidic residues" evidence="1">
    <location>
        <begin position="87"/>
        <end position="96"/>
    </location>
</feature>